<dbReference type="Proteomes" id="UP001262889">
    <property type="component" value="Unassembled WGS sequence"/>
</dbReference>
<organism evidence="4 5">
    <name type="scientific">Autumnicola tepida</name>
    <dbReference type="NCBI Taxonomy" id="3075595"/>
    <lineage>
        <taxon>Bacteria</taxon>
        <taxon>Pseudomonadati</taxon>
        <taxon>Bacteroidota</taxon>
        <taxon>Flavobacteriia</taxon>
        <taxon>Flavobacteriales</taxon>
        <taxon>Flavobacteriaceae</taxon>
        <taxon>Autumnicola</taxon>
    </lineage>
</organism>
<dbReference type="EMBL" id="JAVRHQ010000016">
    <property type="protein sequence ID" value="MDT0643739.1"/>
    <property type="molecule type" value="Genomic_DNA"/>
</dbReference>
<feature type="signal peptide" evidence="2">
    <location>
        <begin position="1"/>
        <end position="20"/>
    </location>
</feature>
<dbReference type="RefSeq" id="WP_311535358.1">
    <property type="nucleotide sequence ID" value="NZ_JAVRHQ010000016.1"/>
</dbReference>
<name>A0ABU3CBN4_9FLAO</name>
<dbReference type="InterPro" id="IPR005181">
    <property type="entry name" value="SASA"/>
</dbReference>
<reference evidence="4 5" key="1">
    <citation type="submission" date="2023-09" db="EMBL/GenBank/DDBJ databases">
        <authorList>
            <person name="Rey-Velasco X."/>
        </authorList>
    </citation>
    <scope>NUCLEOTIDE SEQUENCE [LARGE SCALE GENOMIC DNA]</scope>
    <source>
        <strain evidence="4 5">F363</strain>
    </source>
</reference>
<dbReference type="InterPro" id="IPR036514">
    <property type="entry name" value="SGNH_hydro_sf"/>
</dbReference>
<keyword evidence="5" id="KW-1185">Reference proteome</keyword>
<dbReference type="Pfam" id="PF03629">
    <property type="entry name" value="SASA"/>
    <property type="match status" value="1"/>
</dbReference>
<protein>
    <submittedName>
        <fullName evidence="4">Sialate O-acetylesterase</fullName>
    </submittedName>
</protein>
<dbReference type="PANTHER" id="PTHR22901">
    <property type="entry name" value="SIALATE O-ACETYLESTERASE"/>
    <property type="match status" value="1"/>
</dbReference>
<evidence type="ECO:0000256" key="1">
    <source>
        <dbReference type="ARBA" id="ARBA00022801"/>
    </source>
</evidence>
<dbReference type="InterPro" id="IPR039329">
    <property type="entry name" value="SIAE"/>
</dbReference>
<proteinExistence type="predicted"/>
<keyword evidence="1" id="KW-0378">Hydrolase</keyword>
<feature type="domain" description="Sialate O-acetylesterase" evidence="3">
    <location>
        <begin position="105"/>
        <end position="336"/>
    </location>
</feature>
<keyword evidence="2" id="KW-0732">Signal</keyword>
<evidence type="ECO:0000313" key="5">
    <source>
        <dbReference type="Proteomes" id="UP001262889"/>
    </source>
</evidence>
<dbReference type="SUPFAM" id="SSF52266">
    <property type="entry name" value="SGNH hydrolase"/>
    <property type="match status" value="1"/>
</dbReference>
<dbReference type="Gene3D" id="3.40.50.1110">
    <property type="entry name" value="SGNH hydrolase"/>
    <property type="match status" value="1"/>
</dbReference>
<sequence length="459" mass="51383">MMKSKIVLLLALIISLPGFANISLPKIFSDNMVLQRNANVKIWGWAKPGEEVRISTTWDKEEYTTKANNKARWEIILKTPGAKGVQEITITGYNQVKLKNVLLGEVWLVSGQSNMEWSAGAGITNAEEAIAGAKNDNIRFFTVAHRTAENMQQDLDGKWVESTPETMKNFSAIAYFFGKKIQEELDVPVGLINSSWGGTPAEAWIPSEAITTNERLTKAAAMLPEVEWGPKDPGLIYNSMIAPLAGLKIKGVLWYQGESNTDNADYYKETFSTLIQSWRKQWDEEFPFYYAQIAPFNYGDNYAGVKIRNAQRQVLELPNTGMIMTSDVGNIENIHPKNKLDPGLRFANLVLKEVYSKDIKNAYAPQFEKAEVDGRKVKIQFSHAEGLHIDEQNKDSQFEMAGANGEFYPAKLSIKNNMLILKSAKVKEPKLIRYSWGNTSTSNVFNASGLPASSFVTEL</sequence>
<comment type="caution">
    <text evidence="4">The sequence shown here is derived from an EMBL/GenBank/DDBJ whole genome shotgun (WGS) entry which is preliminary data.</text>
</comment>
<evidence type="ECO:0000256" key="2">
    <source>
        <dbReference type="SAM" id="SignalP"/>
    </source>
</evidence>
<feature type="chain" id="PRO_5045960996" evidence="2">
    <location>
        <begin position="21"/>
        <end position="459"/>
    </location>
</feature>
<gene>
    <name evidence="4" type="ORF">RM553_12930</name>
</gene>
<dbReference type="PANTHER" id="PTHR22901:SF0">
    <property type="entry name" value="SIALATE O-ACETYLESTERASE"/>
    <property type="match status" value="1"/>
</dbReference>
<accession>A0ABU3CBN4</accession>
<evidence type="ECO:0000259" key="3">
    <source>
        <dbReference type="Pfam" id="PF03629"/>
    </source>
</evidence>
<evidence type="ECO:0000313" key="4">
    <source>
        <dbReference type="EMBL" id="MDT0643739.1"/>
    </source>
</evidence>